<protein>
    <submittedName>
        <fullName evidence="9">Fatty-acyl-CoA synthase</fullName>
    </submittedName>
</protein>
<sequence>MEGIHYWIEKRAQTHPHRIAIITETEEITYKQLNELVKRTVTFLTKEKNIAKGERIAILSHNRLEFVVLLFAIAKIECVAVPLNVRLNMHELAFQLNDSGTKLLFFEHEFSETSKDLIKTVGLETIQLESIRHLIDESDFTLSVNESAPYIICYTSGTTGKPKGAVLTQKNMHINAINNAITIDLTSYDRTIVLLPLFHIGGIGLFAFPTLFTGGTILILGKFDPSKALQMMEKYRVTVVMGVPAIHQALIESTQFDETNLASVRWFYSGGAPCPHSLIKAFFDKGFLFGQGFGLTETSPTVFLLSREDAERKIGSVGKPVLYCNFKIIDEAGKEVEKGVVGNLIVSGGNVMKEYWNNPAATKEALQNGWFHTGDLARLDEEGFVYIVGRKKEMIISGGENIYPLEVEVVINQLEEVSEVAVVGMSDERWGEVPIAFVAVKKGEMLTERAILTHCKNYLGRYKVPKKVIFVQSMPRNSTGKIQKSILLTIVGR</sequence>
<comment type="similarity">
    <text evidence="1">Belongs to the ATP-dependent AMP-binding enzyme family.</text>
</comment>
<keyword evidence="5" id="KW-0067">ATP-binding</keyword>
<dbReference type="InterPro" id="IPR025110">
    <property type="entry name" value="AMP-bd_C"/>
</dbReference>
<dbReference type="GO" id="GO:0008756">
    <property type="term" value="F:o-succinylbenzoate-CoA ligase activity"/>
    <property type="evidence" value="ECO:0007669"/>
    <property type="project" value="InterPro"/>
</dbReference>
<dbReference type="NCBIfam" id="NF005307">
    <property type="entry name" value="PRK06839.1"/>
    <property type="match status" value="1"/>
</dbReference>
<evidence type="ECO:0000256" key="5">
    <source>
        <dbReference type="ARBA" id="ARBA00022840"/>
    </source>
</evidence>
<organism evidence="9 10">
    <name type="scientific">Pseudogracilibacillus auburnensis</name>
    <dbReference type="NCBI Taxonomy" id="1494959"/>
    <lineage>
        <taxon>Bacteria</taxon>
        <taxon>Bacillati</taxon>
        <taxon>Bacillota</taxon>
        <taxon>Bacilli</taxon>
        <taxon>Bacillales</taxon>
        <taxon>Bacillaceae</taxon>
        <taxon>Pseudogracilibacillus</taxon>
    </lineage>
</organism>
<dbReference type="SUPFAM" id="SSF56801">
    <property type="entry name" value="Acetyl-CoA synthetase-like"/>
    <property type="match status" value="1"/>
</dbReference>
<proteinExistence type="inferred from homology"/>
<keyword evidence="2" id="KW-0474">Menaquinone biosynthesis</keyword>
<dbReference type="FunFam" id="3.30.300.30:FF:000008">
    <property type="entry name" value="2,3-dihydroxybenzoate-AMP ligase"/>
    <property type="match status" value="1"/>
</dbReference>
<dbReference type="Proteomes" id="UP000247978">
    <property type="component" value="Unassembled WGS sequence"/>
</dbReference>
<dbReference type="GO" id="GO:0009234">
    <property type="term" value="P:menaquinone biosynthetic process"/>
    <property type="evidence" value="ECO:0007669"/>
    <property type="project" value="UniProtKB-KW"/>
</dbReference>
<dbReference type="Pfam" id="PF00501">
    <property type="entry name" value="AMP-binding"/>
    <property type="match status" value="1"/>
</dbReference>
<feature type="transmembrane region" description="Helical" evidence="6">
    <location>
        <begin position="197"/>
        <end position="221"/>
    </location>
</feature>
<evidence type="ECO:0000259" key="8">
    <source>
        <dbReference type="Pfam" id="PF13193"/>
    </source>
</evidence>
<evidence type="ECO:0000256" key="2">
    <source>
        <dbReference type="ARBA" id="ARBA00022428"/>
    </source>
</evidence>
<dbReference type="NCBIfam" id="TIGR01923">
    <property type="entry name" value="menE"/>
    <property type="match status" value="1"/>
</dbReference>
<accession>A0A2V3WAN2</accession>
<dbReference type="PROSITE" id="PS00455">
    <property type="entry name" value="AMP_BINDING"/>
    <property type="match status" value="1"/>
</dbReference>
<dbReference type="OrthoDB" id="9757771at2"/>
<feature type="domain" description="AMP-dependent synthetase/ligase" evidence="7">
    <location>
        <begin position="9"/>
        <end position="356"/>
    </location>
</feature>
<dbReference type="Gene3D" id="3.30.300.30">
    <property type="match status" value="1"/>
</dbReference>
<gene>
    <name evidence="9" type="ORF">DFR56_101209</name>
</gene>
<dbReference type="RefSeq" id="WP_110393569.1">
    <property type="nucleotide sequence ID" value="NZ_JBHUHB010000001.1"/>
</dbReference>
<dbReference type="InterPro" id="IPR010192">
    <property type="entry name" value="MenE"/>
</dbReference>
<dbReference type="Pfam" id="PF13193">
    <property type="entry name" value="AMP-binding_C"/>
    <property type="match status" value="1"/>
</dbReference>
<keyword evidence="3" id="KW-0436">Ligase</keyword>
<feature type="domain" description="AMP-binding enzyme C-terminal" evidence="8">
    <location>
        <begin position="406"/>
        <end position="481"/>
    </location>
</feature>
<comment type="caution">
    <text evidence="9">The sequence shown here is derived from an EMBL/GenBank/DDBJ whole genome shotgun (WGS) entry which is preliminary data.</text>
</comment>
<dbReference type="PANTHER" id="PTHR43201">
    <property type="entry name" value="ACYL-COA SYNTHETASE"/>
    <property type="match status" value="1"/>
</dbReference>
<dbReference type="Gene3D" id="3.40.50.12780">
    <property type="entry name" value="N-terminal domain of ligase-like"/>
    <property type="match status" value="1"/>
</dbReference>
<dbReference type="GO" id="GO:0031956">
    <property type="term" value="F:medium-chain fatty acid-CoA ligase activity"/>
    <property type="evidence" value="ECO:0007669"/>
    <property type="project" value="TreeGrafter"/>
</dbReference>
<name>A0A2V3WAN2_9BACI</name>
<keyword evidence="6" id="KW-0812">Transmembrane</keyword>
<keyword evidence="4" id="KW-0547">Nucleotide-binding</keyword>
<dbReference type="GO" id="GO:0006631">
    <property type="term" value="P:fatty acid metabolic process"/>
    <property type="evidence" value="ECO:0007669"/>
    <property type="project" value="TreeGrafter"/>
</dbReference>
<dbReference type="InterPro" id="IPR042099">
    <property type="entry name" value="ANL_N_sf"/>
</dbReference>
<evidence type="ECO:0000256" key="6">
    <source>
        <dbReference type="SAM" id="Phobius"/>
    </source>
</evidence>
<evidence type="ECO:0000313" key="10">
    <source>
        <dbReference type="Proteomes" id="UP000247978"/>
    </source>
</evidence>
<keyword evidence="6" id="KW-1133">Transmembrane helix</keyword>
<dbReference type="InterPro" id="IPR045851">
    <property type="entry name" value="AMP-bd_C_sf"/>
</dbReference>
<reference evidence="9 10" key="1">
    <citation type="submission" date="2018-05" db="EMBL/GenBank/DDBJ databases">
        <title>Genomic Encyclopedia of Type Strains, Phase IV (KMG-IV): sequencing the most valuable type-strain genomes for metagenomic binning, comparative biology and taxonomic classification.</title>
        <authorList>
            <person name="Goeker M."/>
        </authorList>
    </citation>
    <scope>NUCLEOTIDE SEQUENCE [LARGE SCALE GENOMIC DNA]</scope>
    <source>
        <strain evidence="9 10">DSM 28556</strain>
    </source>
</reference>
<keyword evidence="10" id="KW-1185">Reference proteome</keyword>
<dbReference type="InterPro" id="IPR020845">
    <property type="entry name" value="AMP-binding_CS"/>
</dbReference>
<dbReference type="AlphaFoldDB" id="A0A2V3WAN2"/>
<evidence type="ECO:0000256" key="3">
    <source>
        <dbReference type="ARBA" id="ARBA00022598"/>
    </source>
</evidence>
<dbReference type="PANTHER" id="PTHR43201:SF5">
    <property type="entry name" value="MEDIUM-CHAIN ACYL-COA LIGASE ACSF2, MITOCHONDRIAL"/>
    <property type="match status" value="1"/>
</dbReference>
<evidence type="ECO:0000313" key="9">
    <source>
        <dbReference type="EMBL" id="PXW90298.1"/>
    </source>
</evidence>
<dbReference type="CDD" id="cd17631">
    <property type="entry name" value="FACL_FadD13-like"/>
    <property type="match status" value="1"/>
</dbReference>
<dbReference type="GO" id="GO:0005524">
    <property type="term" value="F:ATP binding"/>
    <property type="evidence" value="ECO:0007669"/>
    <property type="project" value="UniProtKB-KW"/>
</dbReference>
<evidence type="ECO:0000256" key="1">
    <source>
        <dbReference type="ARBA" id="ARBA00006432"/>
    </source>
</evidence>
<evidence type="ECO:0000259" key="7">
    <source>
        <dbReference type="Pfam" id="PF00501"/>
    </source>
</evidence>
<keyword evidence="6" id="KW-0472">Membrane</keyword>
<dbReference type="EMBL" id="QJJQ01000001">
    <property type="protein sequence ID" value="PXW90298.1"/>
    <property type="molecule type" value="Genomic_DNA"/>
</dbReference>
<evidence type="ECO:0000256" key="4">
    <source>
        <dbReference type="ARBA" id="ARBA00022741"/>
    </source>
</evidence>
<dbReference type="InterPro" id="IPR000873">
    <property type="entry name" value="AMP-dep_synth/lig_dom"/>
</dbReference>